<feature type="compositionally biased region" description="Basic and acidic residues" evidence="2">
    <location>
        <begin position="339"/>
        <end position="353"/>
    </location>
</feature>
<feature type="compositionally biased region" description="Basic and acidic residues" evidence="2">
    <location>
        <begin position="367"/>
        <end position="376"/>
    </location>
</feature>
<feature type="compositionally biased region" description="Basic residues" evidence="2">
    <location>
        <begin position="328"/>
        <end position="338"/>
    </location>
</feature>
<feature type="region of interest" description="Disordered" evidence="2">
    <location>
        <begin position="438"/>
        <end position="464"/>
    </location>
</feature>
<dbReference type="PANTHER" id="PTHR12072:SF5">
    <property type="entry name" value="CWF19-LIKE PROTEIN 2"/>
    <property type="match status" value="1"/>
</dbReference>
<dbReference type="SUPFAM" id="SSF54197">
    <property type="entry name" value="HIT-like"/>
    <property type="match status" value="1"/>
</dbReference>
<dbReference type="Pfam" id="PF04677">
    <property type="entry name" value="CwfJ_C_1"/>
    <property type="match status" value="1"/>
</dbReference>
<feature type="compositionally biased region" description="Basic and acidic residues" evidence="2">
    <location>
        <begin position="400"/>
        <end position="417"/>
    </location>
</feature>
<protein>
    <recommendedName>
        <fullName evidence="7">Cwf19-like C-terminal domain-containing protein</fullName>
    </recommendedName>
</protein>
<evidence type="ECO:0000313" key="6">
    <source>
        <dbReference type="Proteomes" id="UP001159659"/>
    </source>
</evidence>
<feature type="domain" description="Cwf19-like C-terminal" evidence="4">
    <location>
        <begin position="658"/>
        <end position="779"/>
    </location>
</feature>
<dbReference type="EMBL" id="CANTFK010000017">
    <property type="protein sequence ID" value="CAI5704464.1"/>
    <property type="molecule type" value="Genomic_DNA"/>
</dbReference>
<feature type="region of interest" description="Disordered" evidence="2">
    <location>
        <begin position="318"/>
        <end position="417"/>
    </location>
</feature>
<name>A0AAV0SNT7_9STRA</name>
<dbReference type="InterPro" id="IPR040194">
    <property type="entry name" value="Cwf19-like"/>
</dbReference>
<feature type="domain" description="Cwf19-like protein C-terminal" evidence="3">
    <location>
        <begin position="788"/>
        <end position="888"/>
    </location>
</feature>
<organism evidence="5 6">
    <name type="scientific">Peronospora farinosa</name>
    <dbReference type="NCBI Taxonomy" id="134698"/>
    <lineage>
        <taxon>Eukaryota</taxon>
        <taxon>Sar</taxon>
        <taxon>Stramenopiles</taxon>
        <taxon>Oomycota</taxon>
        <taxon>Peronosporomycetes</taxon>
        <taxon>Peronosporales</taxon>
        <taxon>Peronosporaceae</taxon>
        <taxon>Peronospora</taxon>
    </lineage>
</organism>
<feature type="compositionally biased region" description="Polar residues" evidence="2">
    <location>
        <begin position="438"/>
        <end position="458"/>
    </location>
</feature>
<dbReference type="PANTHER" id="PTHR12072">
    <property type="entry name" value="CWF19, CELL CYCLE CONTROL PROTEIN"/>
    <property type="match status" value="1"/>
</dbReference>
<evidence type="ECO:0008006" key="7">
    <source>
        <dbReference type="Google" id="ProtNLM"/>
    </source>
</evidence>
<dbReference type="Proteomes" id="UP001159659">
    <property type="component" value="Unassembled WGS sequence"/>
</dbReference>
<evidence type="ECO:0000256" key="1">
    <source>
        <dbReference type="ARBA" id="ARBA00006795"/>
    </source>
</evidence>
<evidence type="ECO:0000256" key="2">
    <source>
        <dbReference type="SAM" id="MobiDB-lite"/>
    </source>
</evidence>
<accession>A0AAV0SNT7</accession>
<comment type="similarity">
    <text evidence="1">Belongs to the CWF19 family.</text>
</comment>
<dbReference type="GO" id="GO:0071014">
    <property type="term" value="C:post-mRNA release spliceosomal complex"/>
    <property type="evidence" value="ECO:0007669"/>
    <property type="project" value="TreeGrafter"/>
</dbReference>
<evidence type="ECO:0000313" key="5">
    <source>
        <dbReference type="EMBL" id="CAI5704464.1"/>
    </source>
</evidence>
<feature type="region of interest" description="Disordered" evidence="2">
    <location>
        <begin position="254"/>
        <end position="294"/>
    </location>
</feature>
<evidence type="ECO:0000259" key="3">
    <source>
        <dbReference type="Pfam" id="PF04676"/>
    </source>
</evidence>
<dbReference type="InterPro" id="IPR006768">
    <property type="entry name" value="Cwf19-like_C_dom-1"/>
</dbReference>
<feature type="compositionally biased region" description="Basic residues" evidence="2">
    <location>
        <begin position="20"/>
        <end position="36"/>
    </location>
</feature>
<feature type="compositionally biased region" description="Basic and acidic residues" evidence="2">
    <location>
        <begin position="260"/>
        <end position="294"/>
    </location>
</feature>
<dbReference type="AlphaFoldDB" id="A0AAV0SNT7"/>
<evidence type="ECO:0000259" key="4">
    <source>
        <dbReference type="Pfam" id="PF04677"/>
    </source>
</evidence>
<comment type="caution">
    <text evidence="5">The sequence shown here is derived from an EMBL/GenBank/DDBJ whole genome shotgun (WGS) entry which is preliminary data.</text>
</comment>
<dbReference type="Pfam" id="PF04676">
    <property type="entry name" value="CwfJ_C_2"/>
    <property type="match status" value="1"/>
</dbReference>
<dbReference type="InterPro" id="IPR036265">
    <property type="entry name" value="HIT-like_sf"/>
</dbReference>
<reference evidence="5" key="1">
    <citation type="submission" date="2022-12" db="EMBL/GenBank/DDBJ databases">
        <authorList>
            <person name="Webb A."/>
        </authorList>
    </citation>
    <scope>NUCLEOTIDE SEQUENCE</scope>
    <source>
        <strain evidence="5">Pf2</strain>
    </source>
</reference>
<dbReference type="InterPro" id="IPR006767">
    <property type="entry name" value="Cwf19-like_C_dom-2"/>
</dbReference>
<feature type="compositionally biased region" description="Basic and acidic residues" evidence="2">
    <location>
        <begin position="37"/>
        <end position="59"/>
    </location>
</feature>
<proteinExistence type="inferred from homology"/>
<dbReference type="GO" id="GO:0000398">
    <property type="term" value="P:mRNA splicing, via spliceosome"/>
    <property type="evidence" value="ECO:0007669"/>
    <property type="project" value="TreeGrafter"/>
</dbReference>
<gene>
    <name evidence="5" type="ORF">PFR002_LOCUS180</name>
</gene>
<feature type="region of interest" description="Disordered" evidence="2">
    <location>
        <begin position="1"/>
        <end position="59"/>
    </location>
</feature>
<feature type="compositionally biased region" description="Basic and acidic residues" evidence="2">
    <location>
        <begin position="318"/>
        <end position="327"/>
    </location>
</feature>
<sequence length="903" mass="102845">MSSLLQGLKFVRRSEGDDRKHKRKEKKKEKKHKKEYKNRCKDKVSSEKVEETKEDDERFEEKKTILPRDEWMTMSYLEAEADPIATIKTAEELDNEAKQMKIQEEIDAGMREPVTGMVYGLYDPKNPHAAPTISSKIVRGEVKDIEMKGEEEEMPLFGDGGASWRAKMLKRAHDRARSSGVALEKVVNERFRSVSALKEEAKGSARENAHLQYKRHQIDDEDEVRMTRKRQTLEIGRDAKDKALLSNYSMRVQRSVAHNVEGDSKREESRRQTNRSANREEDGPIDYDKLPDFENRGTGANAFRLVCPRSRTRDYDKKAIRKREFCHQKRGRSRSRSRGRSDGVKRPRSEKRSGSRSRHRSCSPFNHDLDLSDKSGCDGQNQNDSSKFETRATLTSAAITEHKKTAHSRAEDEGNAEKVEMKKRSAFLYGNKKTDASTIPEASNASPSLLPDQTSFENETARVPVSPRRTTVSAFFANDSANEEDEKAVLNKLAAKALRAQMMGKPALFRKLTEQLNELEAKLEREKTAAAIPHFKAVIGALPPLEKEDMRYGSRKGKKKLADPMISTDVAASLEELVREERLSSAHVGHENMDAVHARNIVRLGSRYKGTAMNAQNFPSGFDEEGQVDMKMLQQPGSNLTRRAQVQREHAIAVKETKWWDERTQKCQLCMKSPAFKKHLTLSLGEFTYLAVPNRPRLHPRHCLIVPIDHTCSAVQADEQVREEITCFQGALASMCEKNYGASMLFIEQTSAPNRKRHTMIECIPVDSQLALDIPLYFKQELMQATGEWDMHKPIIDTSKGGITSQVPQTFSYFHIGWRTREGRGGYAHVIEDENTFPRDFGVNVVAGMLDVTLPKYGRHNGGNRRSLDDDKHDVLAFLKDWEPFDWTRDLDGGDFKSQARDK</sequence>